<keyword evidence="4" id="KW-1185">Reference proteome</keyword>
<gene>
    <name evidence="3" type="ORF">FA10DRAFT_262994</name>
</gene>
<feature type="compositionally biased region" description="Basic and acidic residues" evidence="1">
    <location>
        <begin position="209"/>
        <end position="220"/>
    </location>
</feature>
<accession>A0A316YGN7</accession>
<evidence type="ECO:0000313" key="4">
    <source>
        <dbReference type="Proteomes" id="UP000245768"/>
    </source>
</evidence>
<sequence>MYALFGFVPGIGDCDAYAKVTPAIYVIAQMGINAIFCLRNYAIYNRSRKILAIAVLSTVILAGFAVACPFALAATSTPTGYCLFFKFERWVVSSFVFIMLNNLLQVSLMVAQFVRLGPYRLHHILRPSSAAIKIPSFYLAFIEQGLVYWFVSLFANTAIVAVSTSNISSFYDGLLMPVVLVIEIAVAGRIFRSAHNTSHRAATSQRQDMSVKRSANHEAGDDRLNSCNRGLCIGGPLIWGNREESIQFRRMPSANQASWLDAEEVLKTIVEESPRIP</sequence>
<feature type="region of interest" description="Disordered" evidence="1">
    <location>
        <begin position="198"/>
        <end position="220"/>
    </location>
</feature>
<reference evidence="3 4" key="1">
    <citation type="journal article" date="2018" name="Mol. Biol. Evol.">
        <title>Broad Genomic Sampling Reveals a Smut Pathogenic Ancestry of the Fungal Clade Ustilaginomycotina.</title>
        <authorList>
            <person name="Kijpornyongpan T."/>
            <person name="Mondo S.J."/>
            <person name="Barry K."/>
            <person name="Sandor L."/>
            <person name="Lee J."/>
            <person name="Lipzen A."/>
            <person name="Pangilinan J."/>
            <person name="LaButti K."/>
            <person name="Hainaut M."/>
            <person name="Henrissat B."/>
            <person name="Grigoriev I.V."/>
            <person name="Spatafora J.W."/>
            <person name="Aime M.C."/>
        </authorList>
    </citation>
    <scope>NUCLEOTIDE SEQUENCE [LARGE SCALE GENOMIC DNA]</scope>
    <source>
        <strain evidence="3 4">MCA 4198</strain>
    </source>
</reference>
<feature type="transmembrane region" description="Helical" evidence="2">
    <location>
        <begin position="137"/>
        <end position="162"/>
    </location>
</feature>
<name>A0A316YGN7_9BASI</name>
<feature type="transmembrane region" description="Helical" evidence="2">
    <location>
        <begin position="92"/>
        <end position="116"/>
    </location>
</feature>
<feature type="transmembrane region" description="Helical" evidence="2">
    <location>
        <begin position="174"/>
        <end position="191"/>
    </location>
</feature>
<dbReference type="RefSeq" id="XP_025374461.1">
    <property type="nucleotide sequence ID" value="XM_025520168.1"/>
</dbReference>
<feature type="compositionally biased region" description="Polar residues" evidence="1">
    <location>
        <begin position="198"/>
        <end position="208"/>
    </location>
</feature>
<dbReference type="Proteomes" id="UP000245768">
    <property type="component" value="Unassembled WGS sequence"/>
</dbReference>
<dbReference type="OrthoDB" id="3261349at2759"/>
<keyword evidence="2" id="KW-0812">Transmembrane</keyword>
<feature type="transmembrane region" description="Helical" evidence="2">
    <location>
        <begin position="50"/>
        <end position="72"/>
    </location>
</feature>
<protein>
    <submittedName>
        <fullName evidence="3">Uncharacterized protein</fullName>
    </submittedName>
</protein>
<organism evidence="3 4">
    <name type="scientific">Acaromyces ingoldii</name>
    <dbReference type="NCBI Taxonomy" id="215250"/>
    <lineage>
        <taxon>Eukaryota</taxon>
        <taxon>Fungi</taxon>
        <taxon>Dikarya</taxon>
        <taxon>Basidiomycota</taxon>
        <taxon>Ustilaginomycotina</taxon>
        <taxon>Exobasidiomycetes</taxon>
        <taxon>Exobasidiales</taxon>
        <taxon>Cryptobasidiaceae</taxon>
        <taxon>Acaromyces</taxon>
    </lineage>
</organism>
<keyword evidence="2" id="KW-0472">Membrane</keyword>
<dbReference type="GeneID" id="37042084"/>
<proteinExistence type="predicted"/>
<dbReference type="EMBL" id="KZ819641">
    <property type="protein sequence ID" value="PWN87263.1"/>
    <property type="molecule type" value="Genomic_DNA"/>
</dbReference>
<keyword evidence="2" id="KW-1133">Transmembrane helix</keyword>
<evidence type="ECO:0000256" key="2">
    <source>
        <dbReference type="SAM" id="Phobius"/>
    </source>
</evidence>
<dbReference type="InParanoid" id="A0A316YGN7"/>
<feature type="transmembrane region" description="Helical" evidence="2">
    <location>
        <begin position="20"/>
        <end position="38"/>
    </location>
</feature>
<evidence type="ECO:0000256" key="1">
    <source>
        <dbReference type="SAM" id="MobiDB-lite"/>
    </source>
</evidence>
<evidence type="ECO:0000313" key="3">
    <source>
        <dbReference type="EMBL" id="PWN87263.1"/>
    </source>
</evidence>
<dbReference type="AlphaFoldDB" id="A0A316YGN7"/>